<feature type="compositionally biased region" description="Polar residues" evidence="5">
    <location>
        <begin position="531"/>
        <end position="549"/>
    </location>
</feature>
<dbReference type="VEuPathDB" id="ToxoDB:NCLIV_058130"/>
<feature type="region of interest" description="Disordered" evidence="5">
    <location>
        <begin position="622"/>
        <end position="678"/>
    </location>
</feature>
<feature type="transmembrane region" description="Helical" evidence="6">
    <location>
        <begin position="338"/>
        <end position="358"/>
    </location>
</feature>
<organism evidence="8 9">
    <name type="scientific">Neospora caninum (strain Liverpool)</name>
    <dbReference type="NCBI Taxonomy" id="572307"/>
    <lineage>
        <taxon>Eukaryota</taxon>
        <taxon>Sar</taxon>
        <taxon>Alveolata</taxon>
        <taxon>Apicomplexa</taxon>
        <taxon>Conoidasida</taxon>
        <taxon>Coccidia</taxon>
        <taxon>Eucoccidiorida</taxon>
        <taxon>Eimeriorina</taxon>
        <taxon>Sarcocystidae</taxon>
        <taxon>Neospora</taxon>
    </lineage>
</organism>
<dbReference type="InParanoid" id="F0VNU4"/>
<dbReference type="PANTHER" id="PTHR12570:SF65">
    <property type="entry name" value="MAGNESIUM TRANSPORTER NIPA9-RELATED"/>
    <property type="match status" value="1"/>
</dbReference>
<evidence type="ECO:0008006" key="10">
    <source>
        <dbReference type="Google" id="ProtNLM"/>
    </source>
</evidence>
<dbReference type="GO" id="GO:0015095">
    <property type="term" value="F:magnesium ion transmembrane transporter activity"/>
    <property type="evidence" value="ECO:0007669"/>
    <property type="project" value="InterPro"/>
</dbReference>
<evidence type="ECO:0000313" key="8">
    <source>
        <dbReference type="EMBL" id="CBZ55390.1"/>
    </source>
</evidence>
<dbReference type="GO" id="GO:0016020">
    <property type="term" value="C:membrane"/>
    <property type="evidence" value="ECO:0007669"/>
    <property type="project" value="UniProtKB-SubCell"/>
</dbReference>
<evidence type="ECO:0000256" key="2">
    <source>
        <dbReference type="ARBA" id="ARBA00022692"/>
    </source>
</evidence>
<feature type="transmembrane region" description="Helical" evidence="6">
    <location>
        <begin position="277"/>
        <end position="297"/>
    </location>
</feature>
<keyword evidence="3 6" id="KW-1133">Transmembrane helix</keyword>
<feature type="region of interest" description="Disordered" evidence="5">
    <location>
        <begin position="718"/>
        <end position="749"/>
    </location>
</feature>
<dbReference type="EMBL" id="FR823392">
    <property type="protein sequence ID" value="CBZ55390.1"/>
    <property type="molecule type" value="Genomic_DNA"/>
</dbReference>
<feature type="transmembrane region" description="Helical" evidence="6">
    <location>
        <begin position="144"/>
        <end position="164"/>
    </location>
</feature>
<evidence type="ECO:0000256" key="4">
    <source>
        <dbReference type="ARBA" id="ARBA00023136"/>
    </source>
</evidence>
<dbReference type="eggNOG" id="KOG4726">
    <property type="taxonomic scope" value="Eukaryota"/>
</dbReference>
<dbReference type="GeneID" id="13440803"/>
<feature type="compositionally biased region" description="Basic and acidic residues" evidence="5">
    <location>
        <begin position="550"/>
        <end position="562"/>
    </location>
</feature>
<feature type="compositionally biased region" description="Basic and acidic residues" evidence="5">
    <location>
        <begin position="473"/>
        <end position="483"/>
    </location>
</feature>
<evidence type="ECO:0000313" key="9">
    <source>
        <dbReference type="Proteomes" id="UP000007494"/>
    </source>
</evidence>
<keyword evidence="7" id="KW-0732">Signal</keyword>
<feature type="compositionally biased region" description="Basic and acidic residues" evidence="5">
    <location>
        <begin position="622"/>
        <end position="631"/>
    </location>
</feature>
<sequence length="749" mass="81633">MWQLGIALASVASLSGAVGDALVRLSFVVEEKRLTSHRREANRRQKGGNEEEAEGAKGAIPSEKARVGEAEGARSSRAKKKTIFSLQEPASRSSPDRSRTSSDVFRGSEGRERGGDKRGTVQHAEDRKATHSLNAGSSTGKRPLYLRPLWLIGMCLGTVINSLLSIVSLDFASAAVITPFAGLHIFWNVILSRFVLQERVLLQHYVGSALILLGLLLVLCFGVHTPPPLSLEQLLQLYSQNTCLLYFSASILGIAFCVYVAIVWHEETWGHLCHYKFFTLLFLLGSMAVAQLLFLNVGLARYEALYVVPTTMSVLIVSSCFAEIALFINVLHLPQTEILLFAGGCFSIVVGIMILSGASVERREADRAGAGGGAPVDVEGDDFSAVDASRSLRPTTRHNCTFVLERSPQQFENAFAALEMQADAPGTARRLALSSSPPGPGSSYPLPLGEEAADARGETPEAAGDQTGIACRTRQEGERKQAREGLTAGETERSRTETSRSSPNRRRKGHGYAFLTGEPPLSEEDGREASRQASEMSTRAVSSASLETRSYSESRPEAEGNHVDASPSPFSTRDRKWENPHLLLAVSNTLREYAEHRDAARGVSADEARHADSGFCEEFDFARERRGERGNSAESDSGNSRESESPPSTPDLLEKNLLYRRGRGEKEGESERRLLERTSGTVLASRPARMQEVNICFVDEGDGDATYERRFLTPAGAAEAAHSAAREKAGRDTRNRSNVMEDQNGKLET</sequence>
<evidence type="ECO:0000256" key="3">
    <source>
        <dbReference type="ARBA" id="ARBA00022989"/>
    </source>
</evidence>
<dbReference type="OrthoDB" id="2504919at2759"/>
<evidence type="ECO:0000256" key="7">
    <source>
        <dbReference type="SAM" id="SignalP"/>
    </source>
</evidence>
<feature type="compositionally biased region" description="Low complexity" evidence="5">
    <location>
        <begin position="433"/>
        <end position="449"/>
    </location>
</feature>
<dbReference type="AlphaFoldDB" id="F0VNU4"/>
<evidence type="ECO:0000256" key="5">
    <source>
        <dbReference type="SAM" id="MobiDB-lite"/>
    </source>
</evidence>
<feature type="chain" id="PRO_5003263123" description="Magnesium transporter NIPA" evidence="7">
    <location>
        <begin position="20"/>
        <end position="749"/>
    </location>
</feature>
<dbReference type="InterPro" id="IPR037185">
    <property type="entry name" value="EmrE-like"/>
</dbReference>
<dbReference type="OMA" id="VLCFGVH"/>
<dbReference type="Gene3D" id="1.10.3730.20">
    <property type="match status" value="1"/>
</dbReference>
<dbReference type="SUPFAM" id="SSF103481">
    <property type="entry name" value="Multidrug resistance efflux transporter EmrE"/>
    <property type="match status" value="1"/>
</dbReference>
<keyword evidence="4 6" id="KW-0472">Membrane</keyword>
<feature type="region of interest" description="Disordered" evidence="5">
    <location>
        <begin position="427"/>
        <end position="579"/>
    </location>
</feature>
<keyword evidence="2 6" id="KW-0812">Transmembrane</keyword>
<dbReference type="InterPro" id="IPR008521">
    <property type="entry name" value="Mg_trans_NIPA"/>
</dbReference>
<feature type="signal peptide" evidence="7">
    <location>
        <begin position="1"/>
        <end position="19"/>
    </location>
</feature>
<dbReference type="Pfam" id="PF05653">
    <property type="entry name" value="Mg_trans_NIPA"/>
    <property type="match status" value="1"/>
</dbReference>
<feature type="region of interest" description="Disordered" evidence="5">
    <location>
        <begin position="36"/>
        <end position="138"/>
    </location>
</feature>
<accession>F0VNU4</accession>
<feature type="compositionally biased region" description="Basic and acidic residues" evidence="5">
    <location>
        <begin position="662"/>
        <end position="676"/>
    </location>
</feature>
<dbReference type="RefSeq" id="XP_003885418.1">
    <property type="nucleotide sequence ID" value="XM_003885369.1"/>
</dbReference>
<reference evidence="9" key="1">
    <citation type="journal article" date="2012" name="PLoS Pathog.">
        <title>Comparative genomics of the apicomplexan parasites Toxoplasma gondii and Neospora caninum: Coccidia differing in host range and transmission strategy.</title>
        <authorList>
            <person name="Reid A.J."/>
            <person name="Vermont S.J."/>
            <person name="Cotton J.A."/>
            <person name="Harris D."/>
            <person name="Hill-Cawthorne G.A."/>
            <person name="Konen-Waisman S."/>
            <person name="Latham S.M."/>
            <person name="Mourier T."/>
            <person name="Norton R."/>
            <person name="Quail M.A."/>
            <person name="Sanders M."/>
            <person name="Shanmugam D."/>
            <person name="Sohal A."/>
            <person name="Wasmuth J.D."/>
            <person name="Brunk B."/>
            <person name="Grigg M.E."/>
            <person name="Howard J.C."/>
            <person name="Parkinson J."/>
            <person name="Roos D.S."/>
            <person name="Trees A.J."/>
            <person name="Berriman M."/>
            <person name="Pain A."/>
            <person name="Wastling J.M."/>
        </authorList>
    </citation>
    <scope>NUCLEOTIDE SEQUENCE [LARGE SCALE GENOMIC DNA]</scope>
    <source>
        <strain evidence="9">Liverpool</strain>
    </source>
</reference>
<evidence type="ECO:0000256" key="6">
    <source>
        <dbReference type="SAM" id="Phobius"/>
    </source>
</evidence>
<feature type="compositionally biased region" description="Basic and acidic residues" evidence="5">
    <location>
        <begin position="36"/>
        <end position="49"/>
    </location>
</feature>
<dbReference type="Proteomes" id="UP000007494">
    <property type="component" value="Chromosome XI"/>
</dbReference>
<feature type="transmembrane region" description="Helical" evidence="6">
    <location>
        <begin position="202"/>
        <end position="223"/>
    </location>
</feature>
<proteinExistence type="predicted"/>
<protein>
    <recommendedName>
        <fullName evidence="10">Magnesium transporter NIPA</fullName>
    </recommendedName>
</protein>
<name>F0VNU4_NEOCL</name>
<feature type="transmembrane region" description="Helical" evidence="6">
    <location>
        <begin position="244"/>
        <end position="265"/>
    </location>
</feature>
<comment type="subcellular location">
    <subcellularLocation>
        <location evidence="1">Membrane</location>
        <topology evidence="1">Multi-pass membrane protein</topology>
    </subcellularLocation>
</comment>
<feature type="transmembrane region" description="Helical" evidence="6">
    <location>
        <begin position="171"/>
        <end position="190"/>
    </location>
</feature>
<feature type="transmembrane region" description="Helical" evidence="6">
    <location>
        <begin position="304"/>
        <end position="332"/>
    </location>
</feature>
<feature type="compositionally biased region" description="Basic and acidic residues" evidence="5">
    <location>
        <begin position="724"/>
        <end position="735"/>
    </location>
</feature>
<feature type="compositionally biased region" description="Basic and acidic residues" evidence="5">
    <location>
        <begin position="94"/>
        <end position="129"/>
    </location>
</feature>
<evidence type="ECO:0000256" key="1">
    <source>
        <dbReference type="ARBA" id="ARBA00004141"/>
    </source>
</evidence>
<keyword evidence="9" id="KW-1185">Reference proteome</keyword>
<gene>
    <name evidence="8" type="ORF">NCLIV_058130</name>
</gene>
<dbReference type="PANTHER" id="PTHR12570">
    <property type="match status" value="1"/>
</dbReference>
<feature type="compositionally biased region" description="Basic and acidic residues" evidence="5">
    <location>
        <begin position="63"/>
        <end position="74"/>
    </location>
</feature>